<dbReference type="Proteomes" id="UP000239089">
    <property type="component" value="Unassembled WGS sequence"/>
</dbReference>
<dbReference type="SMART" id="SM01234">
    <property type="entry name" value="Haemolytic"/>
    <property type="match status" value="1"/>
</dbReference>
<comment type="function">
    <text evidence="1">Could be involved in insertion of integral membrane proteins into the membrane.</text>
</comment>
<dbReference type="RefSeq" id="WP_104509820.1">
    <property type="nucleotide sequence ID" value="NZ_JACIGC010000005.1"/>
</dbReference>
<dbReference type="NCBIfam" id="TIGR00278">
    <property type="entry name" value="membrane protein insertion efficiency factor YidD"/>
    <property type="match status" value="1"/>
</dbReference>
<accession>A0A2S6MY19</accession>
<organism evidence="2 3">
    <name type="scientific">Rhodoblastus sphagnicola</name>
    <dbReference type="NCBI Taxonomy" id="333368"/>
    <lineage>
        <taxon>Bacteria</taxon>
        <taxon>Pseudomonadati</taxon>
        <taxon>Pseudomonadota</taxon>
        <taxon>Alphaproteobacteria</taxon>
        <taxon>Hyphomicrobiales</taxon>
        <taxon>Rhodoblastaceae</taxon>
        <taxon>Rhodoblastus</taxon>
    </lineage>
</organism>
<dbReference type="PANTHER" id="PTHR33383:SF1">
    <property type="entry name" value="MEMBRANE PROTEIN INSERTION EFFICIENCY FACTOR-RELATED"/>
    <property type="match status" value="1"/>
</dbReference>
<proteinExistence type="inferred from homology"/>
<dbReference type="InterPro" id="IPR002696">
    <property type="entry name" value="Membr_insert_effic_factor_YidD"/>
</dbReference>
<dbReference type="EMBL" id="NHSJ01000126">
    <property type="protein sequence ID" value="PPQ27251.1"/>
    <property type="molecule type" value="Genomic_DNA"/>
</dbReference>
<dbReference type="AlphaFoldDB" id="A0A2S6MY19"/>
<comment type="caution">
    <text evidence="2">The sequence shown here is derived from an EMBL/GenBank/DDBJ whole genome shotgun (WGS) entry which is preliminary data.</text>
</comment>
<comment type="subcellular location">
    <subcellularLocation>
        <location evidence="1">Cell membrane</location>
        <topology evidence="1">Peripheral membrane protein</topology>
        <orientation evidence="1">Cytoplasmic side</orientation>
    </subcellularLocation>
</comment>
<gene>
    <name evidence="2" type="ORF">CCR94_20700</name>
</gene>
<evidence type="ECO:0000256" key="1">
    <source>
        <dbReference type="HAMAP-Rule" id="MF_00386"/>
    </source>
</evidence>
<dbReference type="Pfam" id="PF01809">
    <property type="entry name" value="YidD"/>
    <property type="match status" value="1"/>
</dbReference>
<evidence type="ECO:0000313" key="3">
    <source>
        <dbReference type="Proteomes" id="UP000239089"/>
    </source>
</evidence>
<keyword evidence="1" id="KW-0472">Membrane</keyword>
<dbReference type="HAMAP" id="MF_00386">
    <property type="entry name" value="UPF0161_YidD"/>
    <property type="match status" value="1"/>
</dbReference>
<evidence type="ECO:0000313" key="2">
    <source>
        <dbReference type="EMBL" id="PPQ27251.1"/>
    </source>
</evidence>
<dbReference type="OrthoDB" id="9801753at2"/>
<keyword evidence="1" id="KW-1003">Cell membrane</keyword>
<comment type="similarity">
    <text evidence="1">Belongs to the UPF0161 family.</text>
</comment>
<keyword evidence="3" id="KW-1185">Reference proteome</keyword>
<reference evidence="2 3" key="1">
    <citation type="journal article" date="2018" name="Arch. Microbiol.">
        <title>New insights into the metabolic potential of the phototrophic purple bacterium Rhodopila globiformis DSM 161(T) from its draft genome sequence and evidence for a vanadium-dependent nitrogenase.</title>
        <authorList>
            <person name="Imhoff J.F."/>
            <person name="Rahn T."/>
            <person name="Kunzel S."/>
            <person name="Neulinger S.C."/>
        </authorList>
    </citation>
    <scope>NUCLEOTIDE SEQUENCE [LARGE SCALE GENOMIC DNA]</scope>
    <source>
        <strain evidence="2 3">DSM 16996</strain>
    </source>
</reference>
<dbReference type="PANTHER" id="PTHR33383">
    <property type="entry name" value="MEMBRANE PROTEIN INSERTION EFFICIENCY FACTOR-RELATED"/>
    <property type="match status" value="1"/>
</dbReference>
<sequence length="114" mass="12726">MFKPEKGPRLAARGLIRVYQLTLSGLIGRQCRYLPTCSAYMDEALDRHGLWAGGWLGLSRLCRCHPLGDSGFDPVPKHFSPGADALHPWRYGHWRKKPVCEAVPPDAGSREENA</sequence>
<dbReference type="GO" id="GO:0005886">
    <property type="term" value="C:plasma membrane"/>
    <property type="evidence" value="ECO:0007669"/>
    <property type="project" value="UniProtKB-SubCell"/>
</dbReference>
<name>A0A2S6MY19_9HYPH</name>
<protein>
    <recommendedName>
        <fullName evidence="1">Putative membrane protein insertion efficiency factor</fullName>
    </recommendedName>
</protein>